<sequence length="58" mass="6925">MWSNSGLGITLILYSIIFNIVSHISHPYKMDHYPKFPSCCHITKIWSFEIEQNNRTRR</sequence>
<evidence type="ECO:0000313" key="2">
    <source>
        <dbReference type="EnsemblPlants" id="Kaladp0068s0232.1.v1.1.CDS.1"/>
    </source>
</evidence>
<name>A0A7N0UIZ9_KALFE</name>
<keyword evidence="3" id="KW-1185">Reference proteome</keyword>
<feature type="transmembrane region" description="Helical" evidence="1">
    <location>
        <begin position="6"/>
        <end position="25"/>
    </location>
</feature>
<keyword evidence="1" id="KW-0472">Membrane</keyword>
<evidence type="ECO:0000313" key="3">
    <source>
        <dbReference type="Proteomes" id="UP000594263"/>
    </source>
</evidence>
<accession>A0A7N0UIZ9</accession>
<proteinExistence type="predicted"/>
<protein>
    <submittedName>
        <fullName evidence="2">Uncharacterized protein</fullName>
    </submittedName>
</protein>
<evidence type="ECO:0000256" key="1">
    <source>
        <dbReference type="SAM" id="Phobius"/>
    </source>
</evidence>
<organism evidence="2 3">
    <name type="scientific">Kalanchoe fedtschenkoi</name>
    <name type="common">Lavender scallops</name>
    <name type="synonym">South American air plant</name>
    <dbReference type="NCBI Taxonomy" id="63787"/>
    <lineage>
        <taxon>Eukaryota</taxon>
        <taxon>Viridiplantae</taxon>
        <taxon>Streptophyta</taxon>
        <taxon>Embryophyta</taxon>
        <taxon>Tracheophyta</taxon>
        <taxon>Spermatophyta</taxon>
        <taxon>Magnoliopsida</taxon>
        <taxon>eudicotyledons</taxon>
        <taxon>Gunneridae</taxon>
        <taxon>Pentapetalae</taxon>
        <taxon>Saxifragales</taxon>
        <taxon>Crassulaceae</taxon>
        <taxon>Kalanchoe</taxon>
    </lineage>
</organism>
<dbReference type="Proteomes" id="UP000594263">
    <property type="component" value="Unplaced"/>
</dbReference>
<keyword evidence="1" id="KW-0812">Transmembrane</keyword>
<reference evidence="2" key="1">
    <citation type="submission" date="2021-01" db="UniProtKB">
        <authorList>
            <consortium name="EnsemblPlants"/>
        </authorList>
    </citation>
    <scope>IDENTIFICATION</scope>
</reference>
<dbReference type="EnsemblPlants" id="Kaladp0068s0232.1.v1.1">
    <property type="protein sequence ID" value="Kaladp0068s0232.1.v1.1.CDS.1"/>
    <property type="gene ID" value="Kaladp0068s0232.v1.1"/>
</dbReference>
<dbReference type="AlphaFoldDB" id="A0A7N0UIZ9"/>
<dbReference type="Gramene" id="Kaladp0068s0232.1.v1.1">
    <property type="protein sequence ID" value="Kaladp0068s0232.1.v1.1.CDS.1"/>
    <property type="gene ID" value="Kaladp0068s0232.v1.1"/>
</dbReference>
<keyword evidence="1" id="KW-1133">Transmembrane helix</keyword>